<reference evidence="1 2" key="1">
    <citation type="submission" date="2019-05" db="EMBL/GenBank/DDBJ databases">
        <title>Another draft genome of Portunus trituberculatus and its Hox gene families provides insights of decapod evolution.</title>
        <authorList>
            <person name="Jeong J.-H."/>
            <person name="Song I."/>
            <person name="Kim S."/>
            <person name="Choi T."/>
            <person name="Kim D."/>
            <person name="Ryu S."/>
            <person name="Kim W."/>
        </authorList>
    </citation>
    <scope>NUCLEOTIDE SEQUENCE [LARGE SCALE GENOMIC DNA]</scope>
    <source>
        <tissue evidence="1">Muscle</tissue>
    </source>
</reference>
<comment type="caution">
    <text evidence="1">The sequence shown here is derived from an EMBL/GenBank/DDBJ whole genome shotgun (WGS) entry which is preliminary data.</text>
</comment>
<keyword evidence="2" id="KW-1185">Reference proteome</keyword>
<accession>A0A5B7H960</accession>
<name>A0A5B7H960_PORTR</name>
<organism evidence="1 2">
    <name type="scientific">Portunus trituberculatus</name>
    <name type="common">Swimming crab</name>
    <name type="synonym">Neptunus trituberculatus</name>
    <dbReference type="NCBI Taxonomy" id="210409"/>
    <lineage>
        <taxon>Eukaryota</taxon>
        <taxon>Metazoa</taxon>
        <taxon>Ecdysozoa</taxon>
        <taxon>Arthropoda</taxon>
        <taxon>Crustacea</taxon>
        <taxon>Multicrustacea</taxon>
        <taxon>Malacostraca</taxon>
        <taxon>Eumalacostraca</taxon>
        <taxon>Eucarida</taxon>
        <taxon>Decapoda</taxon>
        <taxon>Pleocyemata</taxon>
        <taxon>Brachyura</taxon>
        <taxon>Eubrachyura</taxon>
        <taxon>Portunoidea</taxon>
        <taxon>Portunidae</taxon>
        <taxon>Portuninae</taxon>
        <taxon>Portunus</taxon>
    </lineage>
</organism>
<protein>
    <submittedName>
        <fullName evidence="1">Uncharacterized protein</fullName>
    </submittedName>
</protein>
<evidence type="ECO:0000313" key="1">
    <source>
        <dbReference type="EMBL" id="MPC66339.1"/>
    </source>
</evidence>
<dbReference type="EMBL" id="VSRR010024633">
    <property type="protein sequence ID" value="MPC66339.1"/>
    <property type="molecule type" value="Genomic_DNA"/>
</dbReference>
<sequence length="41" mass="4875">MDSNTKHKWAEDSCRMIKINTKYECSLNVSFRKATRIQLKV</sequence>
<gene>
    <name evidence="1" type="ORF">E2C01_060487</name>
</gene>
<dbReference type="Proteomes" id="UP000324222">
    <property type="component" value="Unassembled WGS sequence"/>
</dbReference>
<proteinExistence type="predicted"/>
<dbReference type="AlphaFoldDB" id="A0A5B7H960"/>
<evidence type="ECO:0000313" key="2">
    <source>
        <dbReference type="Proteomes" id="UP000324222"/>
    </source>
</evidence>